<feature type="chain" id="PRO_5043126370" evidence="1">
    <location>
        <begin position="18"/>
        <end position="109"/>
    </location>
</feature>
<proteinExistence type="predicted"/>
<gene>
    <name evidence="2" type="ORF">TCLT_LOCUS3726</name>
</gene>
<dbReference type="Proteomes" id="UP000276776">
    <property type="component" value="Unassembled WGS sequence"/>
</dbReference>
<reference evidence="2 3" key="2">
    <citation type="submission" date="2018-11" db="EMBL/GenBank/DDBJ databases">
        <authorList>
            <consortium name="Pathogen Informatics"/>
        </authorList>
    </citation>
    <scope>NUCLEOTIDE SEQUENCE [LARGE SCALE GENOMIC DNA]</scope>
</reference>
<evidence type="ECO:0000313" key="4">
    <source>
        <dbReference type="WBParaSite" id="TCLT_0000373701-mRNA-1"/>
    </source>
</evidence>
<evidence type="ECO:0000256" key="1">
    <source>
        <dbReference type="SAM" id="SignalP"/>
    </source>
</evidence>
<keyword evidence="3" id="KW-1185">Reference proteome</keyword>
<protein>
    <submittedName>
        <fullName evidence="4">Secreted protein</fullName>
    </submittedName>
</protein>
<dbReference type="EMBL" id="UYYF01004265">
    <property type="protein sequence ID" value="VDN00720.1"/>
    <property type="molecule type" value="Genomic_DNA"/>
</dbReference>
<dbReference type="WBParaSite" id="TCLT_0000373701-mRNA-1">
    <property type="protein sequence ID" value="TCLT_0000373701-mRNA-1"/>
    <property type="gene ID" value="TCLT_0000373701"/>
</dbReference>
<reference evidence="4" key="1">
    <citation type="submission" date="2017-02" db="UniProtKB">
        <authorList>
            <consortium name="WormBaseParasite"/>
        </authorList>
    </citation>
    <scope>IDENTIFICATION</scope>
</reference>
<evidence type="ECO:0000313" key="2">
    <source>
        <dbReference type="EMBL" id="VDN00720.1"/>
    </source>
</evidence>
<feature type="signal peptide" evidence="1">
    <location>
        <begin position="1"/>
        <end position="17"/>
    </location>
</feature>
<accession>A0A0N5CU20</accession>
<evidence type="ECO:0000313" key="3">
    <source>
        <dbReference type="Proteomes" id="UP000276776"/>
    </source>
</evidence>
<dbReference type="AlphaFoldDB" id="A0A0N5CU20"/>
<name>A0A0N5CU20_THECL</name>
<sequence length="109" mass="12425">MSFHLLQIAALLVQIDAQEANSVVTSIAGGLCAQKRFLKESSRRVKIQNTCFEQNMLDEFKAYRDVEEKYLVLTQEAQGRETNQTKITRKITSEKVYPNYNWSCESSGG</sequence>
<keyword evidence="1" id="KW-0732">Signal</keyword>
<organism evidence="4">
    <name type="scientific">Thelazia callipaeda</name>
    <name type="common">Oriental eyeworm</name>
    <name type="synonym">Parasitic nematode</name>
    <dbReference type="NCBI Taxonomy" id="103827"/>
    <lineage>
        <taxon>Eukaryota</taxon>
        <taxon>Metazoa</taxon>
        <taxon>Ecdysozoa</taxon>
        <taxon>Nematoda</taxon>
        <taxon>Chromadorea</taxon>
        <taxon>Rhabditida</taxon>
        <taxon>Spirurina</taxon>
        <taxon>Spiruromorpha</taxon>
        <taxon>Thelazioidea</taxon>
        <taxon>Thelaziidae</taxon>
        <taxon>Thelazia</taxon>
    </lineage>
</organism>